<dbReference type="EMBL" id="CAKOAT010107710">
    <property type="protein sequence ID" value="CAH8327336.1"/>
    <property type="molecule type" value="Genomic_DNA"/>
</dbReference>
<keyword evidence="1" id="KW-0472">Membrane</keyword>
<sequence length="278" mass="32342">MGAEKWLDIELWETPKECFKVLKTRVYRIATNSFGNGHETSDGRYYTRLAQAFDPNPAETVRINGKSFYIFANYLLLITATEEMFLCVFIYMNPLAESESKDGFKDTFQMMEKDDYLCSSSGPPSVEWKRVMDRCLIDLMLEQVNRGNKVGETFTEQAWAEIYILMMRERDDINNILNLDGFVWDGEKQTIVAEDEHWEAYIKEHPDATMFKDKTLDGYGDLCKLYEHLSQEGFNCENLMIELDNYGHEIDIVDENFSSSTHKQYSSNCEPTQFHISG</sequence>
<evidence type="ECO:0000256" key="1">
    <source>
        <dbReference type="SAM" id="Phobius"/>
    </source>
</evidence>
<dbReference type="Proteomes" id="UP001642260">
    <property type="component" value="Unassembled WGS sequence"/>
</dbReference>
<protein>
    <recommendedName>
        <fullName evidence="2">Myb/SANT-like domain-containing protein</fullName>
    </recommendedName>
</protein>
<evidence type="ECO:0000259" key="2">
    <source>
        <dbReference type="Pfam" id="PF12776"/>
    </source>
</evidence>
<comment type="caution">
    <text evidence="3">The sequence shown here is derived from an EMBL/GenBank/DDBJ whole genome shotgun (WGS) entry which is preliminary data.</text>
</comment>
<evidence type="ECO:0000313" key="3">
    <source>
        <dbReference type="EMBL" id="CAH8327336.1"/>
    </source>
</evidence>
<dbReference type="PANTHER" id="PTHR46929">
    <property type="entry name" value="EXPRESSED PROTEIN"/>
    <property type="match status" value="1"/>
</dbReference>
<accession>A0ABC8JGS8</accession>
<dbReference type="Pfam" id="PF12776">
    <property type="entry name" value="Myb_DNA-bind_3"/>
    <property type="match status" value="2"/>
</dbReference>
<evidence type="ECO:0000313" key="4">
    <source>
        <dbReference type="Proteomes" id="UP001642260"/>
    </source>
</evidence>
<keyword evidence="1" id="KW-1133">Transmembrane helix</keyword>
<keyword evidence="1" id="KW-0812">Transmembrane</keyword>
<dbReference type="PANTHER" id="PTHR46929:SF28">
    <property type="entry name" value="MYB_SANT-LIKE DNA-BINDING DOMAIN PROTEIN"/>
    <property type="match status" value="1"/>
</dbReference>
<feature type="transmembrane region" description="Helical" evidence="1">
    <location>
        <begin position="68"/>
        <end position="92"/>
    </location>
</feature>
<feature type="domain" description="Myb/SANT-like" evidence="2">
    <location>
        <begin position="166"/>
        <end position="201"/>
    </location>
</feature>
<reference evidence="3 4" key="1">
    <citation type="submission" date="2022-03" db="EMBL/GenBank/DDBJ databases">
        <authorList>
            <person name="Macdonald S."/>
            <person name="Ahmed S."/>
            <person name="Newling K."/>
        </authorList>
    </citation>
    <scope>NUCLEOTIDE SEQUENCE [LARGE SCALE GENOMIC DNA]</scope>
</reference>
<name>A0ABC8JGS8_ERUVS</name>
<dbReference type="AlphaFoldDB" id="A0ABC8JGS8"/>
<keyword evidence="4" id="KW-1185">Reference proteome</keyword>
<organism evidence="3 4">
    <name type="scientific">Eruca vesicaria subsp. sativa</name>
    <name type="common">Garden rocket</name>
    <name type="synonym">Eruca sativa</name>
    <dbReference type="NCBI Taxonomy" id="29727"/>
    <lineage>
        <taxon>Eukaryota</taxon>
        <taxon>Viridiplantae</taxon>
        <taxon>Streptophyta</taxon>
        <taxon>Embryophyta</taxon>
        <taxon>Tracheophyta</taxon>
        <taxon>Spermatophyta</taxon>
        <taxon>Magnoliopsida</taxon>
        <taxon>eudicotyledons</taxon>
        <taxon>Gunneridae</taxon>
        <taxon>Pentapetalae</taxon>
        <taxon>rosids</taxon>
        <taxon>malvids</taxon>
        <taxon>Brassicales</taxon>
        <taxon>Brassicaceae</taxon>
        <taxon>Brassiceae</taxon>
        <taxon>Eruca</taxon>
    </lineage>
</organism>
<dbReference type="InterPro" id="IPR024752">
    <property type="entry name" value="Myb/SANT-like_dom"/>
</dbReference>
<gene>
    <name evidence="3" type="ORF">ERUC_LOCUS11049</name>
</gene>
<proteinExistence type="predicted"/>
<feature type="domain" description="Myb/SANT-like" evidence="2">
    <location>
        <begin position="127"/>
        <end position="165"/>
    </location>
</feature>